<dbReference type="InterPro" id="IPR050723">
    <property type="entry name" value="CFA/CMAS"/>
</dbReference>
<dbReference type="EMBL" id="MHLC01000002">
    <property type="protein sequence ID" value="OGZ01862.1"/>
    <property type="molecule type" value="Genomic_DNA"/>
</dbReference>
<dbReference type="Pfam" id="PF02353">
    <property type="entry name" value="CMAS"/>
    <property type="match status" value="1"/>
</dbReference>
<dbReference type="Proteomes" id="UP000178495">
    <property type="component" value="Unassembled WGS sequence"/>
</dbReference>
<proteinExistence type="inferred from homology"/>
<dbReference type="InterPro" id="IPR029063">
    <property type="entry name" value="SAM-dependent_MTases_sf"/>
</dbReference>
<keyword evidence="3" id="KW-0808">Transferase</keyword>
<dbReference type="InterPro" id="IPR003333">
    <property type="entry name" value="CMAS"/>
</dbReference>
<gene>
    <name evidence="7" type="ORF">A3A43_03365</name>
</gene>
<dbReference type="NCBIfam" id="NF008686">
    <property type="entry name" value="PRK11705.1"/>
    <property type="match status" value="1"/>
</dbReference>
<evidence type="ECO:0000256" key="1">
    <source>
        <dbReference type="ARBA" id="ARBA00010815"/>
    </source>
</evidence>
<name>A0A1G2CKW6_9BACT</name>
<dbReference type="GO" id="GO:0008168">
    <property type="term" value="F:methyltransferase activity"/>
    <property type="evidence" value="ECO:0007669"/>
    <property type="project" value="UniProtKB-KW"/>
</dbReference>
<keyword evidence="2" id="KW-0489">Methyltransferase</keyword>
<dbReference type="Gene3D" id="3.40.50.150">
    <property type="entry name" value="Vaccinia Virus protein VP39"/>
    <property type="match status" value="1"/>
</dbReference>
<protein>
    <submittedName>
        <fullName evidence="7">Cyclopropane-fatty-acyl-phospholipid synthase</fullName>
    </submittedName>
</protein>
<dbReference type="PANTHER" id="PTHR43667">
    <property type="entry name" value="CYCLOPROPANE-FATTY-ACYL-PHOSPHOLIPID SYNTHASE"/>
    <property type="match status" value="1"/>
</dbReference>
<evidence type="ECO:0000313" key="7">
    <source>
        <dbReference type="EMBL" id="OGZ01862.1"/>
    </source>
</evidence>
<organism evidence="7 8">
    <name type="scientific">Candidatus Liptonbacteria bacterium RIFCSPLOWO2_01_FULL_56_20</name>
    <dbReference type="NCBI Taxonomy" id="1798652"/>
    <lineage>
        <taxon>Bacteria</taxon>
        <taxon>Candidatus Liptoniibacteriota</taxon>
    </lineage>
</organism>
<evidence type="ECO:0000256" key="4">
    <source>
        <dbReference type="ARBA" id="ARBA00022691"/>
    </source>
</evidence>
<dbReference type="SUPFAM" id="SSF53335">
    <property type="entry name" value="S-adenosyl-L-methionine-dependent methyltransferases"/>
    <property type="match status" value="1"/>
</dbReference>
<sequence>MTGAKTQIVELLTEAGVKINGSNTWDIQVFDERLYSRVLAGGSLALGEAYMDGWWDSPALDQFLHKIFSARLEKKFRLTWASVMLFIKSFFFNLQGPRRVFQIGDHHYDIGNDLYQAMLDKRLTYTCGYWNGNPPARGLDEAQEAKLDLVCRKIGLKKREAVLDIGCGWGSFAKYAAEKYGASVTGITVSKEQVALGTELCRNLPVEIKLQDYRDVRGEFDHVVSLGMFEHVGVKNYRTYIKAVADCLKDSGLFLLHAIGSNRSVYSTDPWVQKYIFPNGMLPSAAQIARAIEGLFVMEDWHNFGADYDKTLMMWFRNFNRAWPDLKGKYGERFYRMWKFYLLSCAAAFRARRIQLWQIVLSKRGIPGGYMSIR</sequence>
<dbReference type="GO" id="GO:0008610">
    <property type="term" value="P:lipid biosynthetic process"/>
    <property type="evidence" value="ECO:0007669"/>
    <property type="project" value="InterPro"/>
</dbReference>
<evidence type="ECO:0000313" key="8">
    <source>
        <dbReference type="Proteomes" id="UP000178495"/>
    </source>
</evidence>
<dbReference type="PANTHER" id="PTHR43667:SF1">
    <property type="entry name" value="CYCLOPROPANE-FATTY-ACYL-PHOSPHOLIPID SYNTHASE"/>
    <property type="match status" value="1"/>
</dbReference>
<keyword evidence="4" id="KW-0949">S-adenosyl-L-methionine</keyword>
<dbReference type="CDD" id="cd02440">
    <property type="entry name" value="AdoMet_MTases"/>
    <property type="match status" value="1"/>
</dbReference>
<dbReference type="PIRSF" id="PIRSF003085">
    <property type="entry name" value="CMAS"/>
    <property type="match status" value="1"/>
</dbReference>
<reference evidence="7 8" key="1">
    <citation type="journal article" date="2016" name="Nat. Commun.">
        <title>Thousands of microbial genomes shed light on interconnected biogeochemical processes in an aquifer system.</title>
        <authorList>
            <person name="Anantharaman K."/>
            <person name="Brown C.T."/>
            <person name="Hug L.A."/>
            <person name="Sharon I."/>
            <person name="Castelle C.J."/>
            <person name="Probst A.J."/>
            <person name="Thomas B.C."/>
            <person name="Singh A."/>
            <person name="Wilkins M.J."/>
            <person name="Karaoz U."/>
            <person name="Brodie E.L."/>
            <person name="Williams K.H."/>
            <person name="Hubbard S.S."/>
            <person name="Banfield J.F."/>
        </authorList>
    </citation>
    <scope>NUCLEOTIDE SEQUENCE [LARGE SCALE GENOMIC DNA]</scope>
</reference>
<dbReference type="STRING" id="1798652.A3A43_03365"/>
<accession>A0A1G2CKW6</accession>
<keyword evidence="5" id="KW-0443">Lipid metabolism</keyword>
<feature type="active site" evidence="6">
    <location>
        <position position="345"/>
    </location>
</feature>
<evidence type="ECO:0000256" key="6">
    <source>
        <dbReference type="PIRSR" id="PIRSR003085-1"/>
    </source>
</evidence>
<evidence type="ECO:0000256" key="2">
    <source>
        <dbReference type="ARBA" id="ARBA00022603"/>
    </source>
</evidence>
<dbReference type="GO" id="GO:0032259">
    <property type="term" value="P:methylation"/>
    <property type="evidence" value="ECO:0007669"/>
    <property type="project" value="UniProtKB-KW"/>
</dbReference>
<evidence type="ECO:0000256" key="3">
    <source>
        <dbReference type="ARBA" id="ARBA00022679"/>
    </source>
</evidence>
<comment type="similarity">
    <text evidence="1">Belongs to the CFA/CMAS family.</text>
</comment>
<evidence type="ECO:0000256" key="5">
    <source>
        <dbReference type="ARBA" id="ARBA00023098"/>
    </source>
</evidence>
<dbReference type="AlphaFoldDB" id="A0A1G2CKW6"/>
<comment type="caution">
    <text evidence="7">The sequence shown here is derived from an EMBL/GenBank/DDBJ whole genome shotgun (WGS) entry which is preliminary data.</text>
</comment>